<dbReference type="EC" id="3.5.1.4" evidence="3"/>
<evidence type="ECO:0000256" key="3">
    <source>
        <dbReference type="ARBA" id="ARBA00012922"/>
    </source>
</evidence>
<proteinExistence type="inferred from homology"/>
<dbReference type="InterPro" id="IPR023631">
    <property type="entry name" value="Amidase_dom"/>
</dbReference>
<evidence type="ECO:0000256" key="1">
    <source>
        <dbReference type="ARBA" id="ARBA00001311"/>
    </source>
</evidence>
<feature type="active site" description="Charge relay system" evidence="5">
    <location>
        <position position="118"/>
    </location>
</feature>
<feature type="binding site" evidence="6">
    <location>
        <begin position="214"/>
        <end position="217"/>
    </location>
    <ligand>
        <name>substrate</name>
    </ligand>
</feature>
<dbReference type="InterPro" id="IPR020556">
    <property type="entry name" value="Amidase_CS"/>
</dbReference>
<dbReference type="PANTHER" id="PTHR46072:SF3">
    <property type="entry name" value="AMIDASE"/>
    <property type="match status" value="1"/>
</dbReference>
<name>A0A2B7Y3Z0_9EURO</name>
<evidence type="ECO:0000259" key="7">
    <source>
        <dbReference type="Pfam" id="PF01425"/>
    </source>
</evidence>
<sequence>MARSAIIWDSLPTALEKHKVNLIELDIIRRCGVLSERELEMTEKYNVATLLDQLARGQLTAVEVTGAFSKRAAVAGQLTNCLTETLFDEAHKRARELDVLRKKGQLAGPLQGLPVSIKDCFQIVGSQATLGLTEYIGLTATENSSLVDMLLKLGAVLYVKTNVPQVLMSADSENVIFGRTLNPWNTAITAGGSSGGEGTLIALHGSPLGVGTDIGGSIRIPSLCCGLYGFKPTTNRIPYSKQQSCHKLLGSILPSAGPLANDLESLRIFCKSIIDAHPANYDSMALDVPWRDSVAAPLKPKLRFGLLPEDPMSPLHPPVKATLAEATRLLRAQGHEVVPLSAEECQIAQAHEVLWRTLGLDNTANEIVARGGEPIINSRVVVQKNVEEIPAGFVKGFDALLPFEKLYTMRVRREEVMEAWREIWTGHGLDAVIAPGAQSTAVKHDTYGGFVPYTGLLNLLDYPACMIPFGRAALFPPFEKREGQWMTRYDPELVEGAPCSIQVFTSRMRDEECLAIAKTVDECLRGK</sequence>
<dbReference type="InterPro" id="IPR036928">
    <property type="entry name" value="AS_sf"/>
</dbReference>
<dbReference type="PANTHER" id="PTHR46072">
    <property type="entry name" value="AMIDASE-RELATED-RELATED"/>
    <property type="match status" value="1"/>
</dbReference>
<feature type="binding site" evidence="6">
    <location>
        <position position="167"/>
    </location>
    <ligand>
        <name>substrate</name>
    </ligand>
</feature>
<feature type="active site" description="Charge relay system" evidence="5">
    <location>
        <position position="217"/>
    </location>
</feature>
<feature type="active site" description="Charge relay system" evidence="5">
    <location>
        <position position="193"/>
    </location>
</feature>
<evidence type="ECO:0000256" key="4">
    <source>
        <dbReference type="ARBA" id="ARBA00022801"/>
    </source>
</evidence>
<evidence type="ECO:0000313" key="9">
    <source>
        <dbReference type="Proteomes" id="UP000223968"/>
    </source>
</evidence>
<organism evidence="8 9">
    <name type="scientific">Helicocarpus griseus UAMH5409</name>
    <dbReference type="NCBI Taxonomy" id="1447875"/>
    <lineage>
        <taxon>Eukaryota</taxon>
        <taxon>Fungi</taxon>
        <taxon>Dikarya</taxon>
        <taxon>Ascomycota</taxon>
        <taxon>Pezizomycotina</taxon>
        <taxon>Eurotiomycetes</taxon>
        <taxon>Eurotiomycetidae</taxon>
        <taxon>Onygenales</taxon>
        <taxon>Ajellomycetaceae</taxon>
        <taxon>Helicocarpus</taxon>
    </lineage>
</organism>
<dbReference type="Gene3D" id="3.90.1300.10">
    <property type="entry name" value="Amidase signature (AS) domain"/>
    <property type="match status" value="1"/>
</dbReference>
<comment type="caution">
    <text evidence="8">The sequence shown here is derived from an EMBL/GenBank/DDBJ whole genome shotgun (WGS) entry which is preliminary data.</text>
</comment>
<protein>
    <recommendedName>
        <fullName evidence="3">amidase</fullName>
        <ecNumber evidence="3">3.5.1.4</ecNumber>
    </recommendedName>
</protein>
<dbReference type="SUPFAM" id="SSF75304">
    <property type="entry name" value="Amidase signature (AS) enzymes"/>
    <property type="match status" value="1"/>
</dbReference>
<keyword evidence="9" id="KW-1185">Reference proteome</keyword>
<feature type="domain" description="Amidase" evidence="7">
    <location>
        <begin position="63"/>
        <end position="514"/>
    </location>
</feature>
<gene>
    <name evidence="8" type="ORF">AJ79_01974</name>
</gene>
<evidence type="ECO:0000313" key="8">
    <source>
        <dbReference type="EMBL" id="PGH16206.1"/>
    </source>
</evidence>
<evidence type="ECO:0000256" key="5">
    <source>
        <dbReference type="PIRSR" id="PIRSR001221-1"/>
    </source>
</evidence>
<dbReference type="PIRSF" id="PIRSF001221">
    <property type="entry name" value="Amidase_fungi"/>
    <property type="match status" value="1"/>
</dbReference>
<dbReference type="PROSITE" id="PS00571">
    <property type="entry name" value="AMIDASES"/>
    <property type="match status" value="1"/>
</dbReference>
<evidence type="ECO:0000256" key="2">
    <source>
        <dbReference type="ARBA" id="ARBA00009199"/>
    </source>
</evidence>
<dbReference type="Proteomes" id="UP000223968">
    <property type="component" value="Unassembled WGS sequence"/>
</dbReference>
<dbReference type="OrthoDB" id="6428749at2759"/>
<reference evidence="8 9" key="1">
    <citation type="submission" date="2017-10" db="EMBL/GenBank/DDBJ databases">
        <title>Comparative genomics in systemic dimorphic fungi from Ajellomycetaceae.</title>
        <authorList>
            <person name="Munoz J.F."/>
            <person name="Mcewen J.G."/>
            <person name="Clay O.K."/>
            <person name="Cuomo C.A."/>
        </authorList>
    </citation>
    <scope>NUCLEOTIDE SEQUENCE [LARGE SCALE GENOMIC DNA]</scope>
    <source>
        <strain evidence="8 9">UAMH5409</strain>
    </source>
</reference>
<dbReference type="GO" id="GO:0004040">
    <property type="term" value="F:amidase activity"/>
    <property type="evidence" value="ECO:0007669"/>
    <property type="project" value="UniProtKB-EC"/>
</dbReference>
<comment type="similarity">
    <text evidence="2">Belongs to the amidase family.</text>
</comment>
<dbReference type="EMBL" id="PDNB01000019">
    <property type="protein sequence ID" value="PGH16206.1"/>
    <property type="molecule type" value="Genomic_DNA"/>
</dbReference>
<dbReference type="Pfam" id="PF01425">
    <property type="entry name" value="Amidase"/>
    <property type="match status" value="1"/>
</dbReference>
<dbReference type="AlphaFoldDB" id="A0A2B7Y3Z0"/>
<feature type="binding site" evidence="6">
    <location>
        <position position="193"/>
    </location>
    <ligand>
        <name>substrate</name>
    </ligand>
</feature>
<evidence type="ECO:0000256" key="6">
    <source>
        <dbReference type="PIRSR" id="PIRSR001221-2"/>
    </source>
</evidence>
<comment type="catalytic activity">
    <reaction evidence="1">
        <text>a monocarboxylic acid amide + H2O = a monocarboxylate + NH4(+)</text>
        <dbReference type="Rhea" id="RHEA:12020"/>
        <dbReference type="ChEBI" id="CHEBI:15377"/>
        <dbReference type="ChEBI" id="CHEBI:28938"/>
        <dbReference type="ChEBI" id="CHEBI:35757"/>
        <dbReference type="ChEBI" id="CHEBI:83628"/>
        <dbReference type="EC" id="3.5.1.4"/>
    </reaction>
</comment>
<dbReference type="STRING" id="1447875.A0A2B7Y3Z0"/>
<keyword evidence="4" id="KW-0378">Hydrolase</keyword>
<accession>A0A2B7Y3Z0</accession>